<gene>
    <name evidence="2" type="ORF">HHM24_04440</name>
</gene>
<evidence type="ECO:0000256" key="1">
    <source>
        <dbReference type="ARBA" id="ARBA00007189"/>
    </source>
</evidence>
<reference evidence="2 3" key="1">
    <citation type="submission" date="2020-04" db="EMBL/GenBank/DDBJ databases">
        <title>The Epidemiology and Molecular Characteristics of Linezolid-Resistant Staphylococcus capitis in Huashan Hospital, Shanghai.</title>
        <authorList>
            <person name="Ding L."/>
            <person name="Li P."/>
            <person name="Yang Y."/>
            <person name="Lin D."/>
            <person name="Xu X."/>
        </authorList>
    </citation>
    <scope>NUCLEOTIDE SEQUENCE [LARGE SCALE GENOMIC DNA]</scope>
    <source>
        <strain evidence="2 3">17-84</strain>
    </source>
</reference>
<dbReference type="Pfam" id="PF10087">
    <property type="entry name" value="DUF2325"/>
    <property type="match status" value="1"/>
</dbReference>
<protein>
    <submittedName>
        <fullName evidence="2">DUF2325 domain-containing protein</fullName>
    </submittedName>
</protein>
<comment type="similarity">
    <text evidence="1">Belongs to the UPF0751 family.</text>
</comment>
<organism evidence="2 3">
    <name type="scientific">Staphylococcus capitis</name>
    <dbReference type="NCBI Taxonomy" id="29388"/>
    <lineage>
        <taxon>Bacteria</taxon>
        <taxon>Bacillati</taxon>
        <taxon>Bacillota</taxon>
        <taxon>Bacilli</taxon>
        <taxon>Bacillales</taxon>
        <taxon>Staphylococcaceae</taxon>
        <taxon>Staphylococcus</taxon>
    </lineage>
</organism>
<proteinExistence type="inferred from homology"/>
<name>A0ABX1SNW6_STACP</name>
<sequence length="340" mass="39459">MQIEKLSDLIKEKWIDDVHDIDDVNILEEISTQYVSILKSLNHIQSIVPECTDHEGHIEEKKRENTSLNLYVFQRRLRGGIGIQKSGDEESVEIVPESIIKDLSLETGDVFKLEKHAFGINKHRFTKQHHLPKEEVEDYPIVSYDTAIASYDNILKCFTIKGYYNDGKVKSTPQLVINEDDVNRYRVEDGDIIDVAHQPNRSSVRIRWKYNTEEETYIKPRKSSEYKDTHSQKEMIDDSVIENKCIGVIGASSYINRYKEEIEKRNGTLLNTDSEQKEQIENFVLQSDLIVIPIFEVGHIKMDLAKKYAKEYDKPYVILRSNGRSNFIDSVENSLKEQGE</sequence>
<dbReference type="RefSeq" id="WP_168992963.1">
    <property type="nucleotide sequence ID" value="NZ_JABBMI010000055.1"/>
</dbReference>
<dbReference type="InterPro" id="IPR016772">
    <property type="entry name" value="UCP020408"/>
</dbReference>
<comment type="caution">
    <text evidence="2">The sequence shown here is derived from an EMBL/GenBank/DDBJ whole genome shotgun (WGS) entry which is preliminary data.</text>
</comment>
<evidence type="ECO:0000313" key="2">
    <source>
        <dbReference type="EMBL" id="NMK54001.1"/>
    </source>
</evidence>
<dbReference type="Proteomes" id="UP000538955">
    <property type="component" value="Unassembled WGS sequence"/>
</dbReference>
<keyword evidence="3" id="KW-1185">Reference proteome</keyword>
<dbReference type="EMBL" id="JABBMI010000055">
    <property type="protein sequence ID" value="NMK54001.1"/>
    <property type="molecule type" value="Genomic_DNA"/>
</dbReference>
<evidence type="ECO:0000313" key="3">
    <source>
        <dbReference type="Proteomes" id="UP000538955"/>
    </source>
</evidence>
<accession>A0ABX1SNW6</accession>